<feature type="region of interest" description="Disordered" evidence="1">
    <location>
        <begin position="122"/>
        <end position="154"/>
    </location>
</feature>
<feature type="transmembrane region" description="Helical" evidence="2">
    <location>
        <begin position="49"/>
        <end position="69"/>
    </location>
</feature>
<dbReference type="Pfam" id="PF19609">
    <property type="entry name" value="DUF6114"/>
    <property type="match status" value="1"/>
</dbReference>
<dbReference type="AlphaFoldDB" id="A0A3P3R6T6"/>
<dbReference type="Proteomes" id="UP000282322">
    <property type="component" value="Unassembled WGS sequence"/>
</dbReference>
<dbReference type="InterPro" id="IPR046096">
    <property type="entry name" value="DUF6114"/>
</dbReference>
<evidence type="ECO:0000256" key="1">
    <source>
        <dbReference type="SAM" id="MobiDB-lite"/>
    </source>
</evidence>
<proteinExistence type="predicted"/>
<reference evidence="3 4" key="1">
    <citation type="submission" date="2018-11" db="EMBL/GenBank/DDBJ databases">
        <title>Taxonoimc description of Halomarina strain SPP-AMP-1.</title>
        <authorList>
            <person name="Pal Y."/>
            <person name="Srinivasana K."/>
            <person name="Verma A."/>
            <person name="Kumar P."/>
        </authorList>
    </citation>
    <scope>NUCLEOTIDE SEQUENCE [LARGE SCALE GENOMIC DNA]</scope>
    <source>
        <strain evidence="3 4">SPP-AMP-1</strain>
    </source>
</reference>
<protein>
    <submittedName>
        <fullName evidence="3">Uncharacterized protein</fullName>
    </submittedName>
</protein>
<accession>A0A3P3R6T6</accession>
<name>A0A3P3R6T6_9EURY</name>
<keyword evidence="4" id="KW-1185">Reference proteome</keyword>
<evidence type="ECO:0000313" key="3">
    <source>
        <dbReference type="EMBL" id="RRJ29156.1"/>
    </source>
</evidence>
<sequence length="154" mass="17030">MSDRRQRLEQWRQRRPVLGGVFLLLGSVFMFYVPMFIAKDTIFIGGNTVAYIGLVNASFIFLIGVFSLTKPEYSTILGYAGVVFSFTSLMGTLGGLLIGMIFSLIGSNLCIAWESELVEENSPFSWNGSTDVDSDSNDEDAEDMGVSGLVNKWR</sequence>
<keyword evidence="2" id="KW-0472">Membrane</keyword>
<evidence type="ECO:0000256" key="2">
    <source>
        <dbReference type="SAM" id="Phobius"/>
    </source>
</evidence>
<keyword evidence="2" id="KW-0812">Transmembrane</keyword>
<feature type="transmembrane region" description="Helical" evidence="2">
    <location>
        <begin position="76"/>
        <end position="105"/>
    </location>
</feature>
<keyword evidence="2" id="KW-1133">Transmembrane helix</keyword>
<comment type="caution">
    <text evidence="3">The sequence shown here is derived from an EMBL/GenBank/DDBJ whole genome shotgun (WGS) entry which is preliminary data.</text>
</comment>
<feature type="compositionally biased region" description="Polar residues" evidence="1">
    <location>
        <begin position="122"/>
        <end position="131"/>
    </location>
</feature>
<evidence type="ECO:0000313" key="4">
    <source>
        <dbReference type="Proteomes" id="UP000282322"/>
    </source>
</evidence>
<dbReference type="EMBL" id="RRCH01000029">
    <property type="protein sequence ID" value="RRJ29156.1"/>
    <property type="molecule type" value="Genomic_DNA"/>
</dbReference>
<dbReference type="RefSeq" id="WP_124955644.1">
    <property type="nucleotide sequence ID" value="NZ_RRCH01000029.1"/>
</dbReference>
<gene>
    <name evidence="3" type="ORF">EIK79_13535</name>
</gene>
<organism evidence="3 4">
    <name type="scientific">Halocatena pleomorpha</name>
    <dbReference type="NCBI Taxonomy" id="1785090"/>
    <lineage>
        <taxon>Archaea</taxon>
        <taxon>Methanobacteriati</taxon>
        <taxon>Methanobacteriota</taxon>
        <taxon>Stenosarchaea group</taxon>
        <taxon>Halobacteria</taxon>
        <taxon>Halobacteriales</taxon>
        <taxon>Natronomonadaceae</taxon>
        <taxon>Halocatena</taxon>
    </lineage>
</organism>
<feature type="transmembrane region" description="Helical" evidence="2">
    <location>
        <begin position="16"/>
        <end position="37"/>
    </location>
</feature>
<feature type="compositionally biased region" description="Acidic residues" evidence="1">
    <location>
        <begin position="132"/>
        <end position="143"/>
    </location>
</feature>